<reference evidence="1" key="1">
    <citation type="submission" date="2021-08" db="EMBL/GenBank/DDBJ databases">
        <title>The first chromosome-level gecko genome reveals the dynamic sex chromosomes of Neotropical dwarf geckos (Sphaerodactylidae: Sphaerodactylus).</title>
        <authorList>
            <person name="Pinto B.J."/>
            <person name="Keating S.E."/>
            <person name="Gamble T."/>
        </authorList>
    </citation>
    <scope>NUCLEOTIDE SEQUENCE</scope>
    <source>
        <strain evidence="1">TG3544</strain>
    </source>
</reference>
<keyword evidence="2" id="KW-1185">Reference proteome</keyword>
<organism evidence="1 2">
    <name type="scientific">Sphaerodactylus townsendi</name>
    <dbReference type="NCBI Taxonomy" id="933632"/>
    <lineage>
        <taxon>Eukaryota</taxon>
        <taxon>Metazoa</taxon>
        <taxon>Chordata</taxon>
        <taxon>Craniata</taxon>
        <taxon>Vertebrata</taxon>
        <taxon>Euteleostomi</taxon>
        <taxon>Lepidosauria</taxon>
        <taxon>Squamata</taxon>
        <taxon>Bifurcata</taxon>
        <taxon>Gekkota</taxon>
        <taxon>Sphaerodactylidae</taxon>
        <taxon>Sphaerodactylus</taxon>
    </lineage>
</organism>
<gene>
    <name evidence="1" type="ORF">K3G42_008887</name>
</gene>
<accession>A0ACB8EPM0</accession>
<evidence type="ECO:0000313" key="1">
    <source>
        <dbReference type="EMBL" id="KAH7994518.1"/>
    </source>
</evidence>
<evidence type="ECO:0000313" key="2">
    <source>
        <dbReference type="Proteomes" id="UP000827872"/>
    </source>
</evidence>
<comment type="caution">
    <text evidence="1">The sequence shown here is derived from an EMBL/GenBank/DDBJ whole genome shotgun (WGS) entry which is preliminary data.</text>
</comment>
<sequence>MFQSEFLPSKSSSCLHTSFGLSQRKVLINVRSVNRSVHKVHVEKGQQERLHVDNFTPSGLHSILSSIFKGLQMCSVNAMDVFFFSKLYIFADQNKVCMGNAFL</sequence>
<name>A0ACB8EPM0_9SAUR</name>
<dbReference type="Proteomes" id="UP000827872">
    <property type="component" value="Linkage Group LG07"/>
</dbReference>
<dbReference type="EMBL" id="CM037620">
    <property type="protein sequence ID" value="KAH7994518.1"/>
    <property type="molecule type" value="Genomic_DNA"/>
</dbReference>
<proteinExistence type="predicted"/>
<protein>
    <submittedName>
        <fullName evidence="1">Uncharacterized protein</fullName>
    </submittedName>
</protein>